<feature type="active site" description="Proton acceptor" evidence="3">
    <location>
        <position position="249"/>
    </location>
</feature>
<dbReference type="InterPro" id="IPR000407">
    <property type="entry name" value="GDA1_CD39_NTPase"/>
</dbReference>
<keyword evidence="2 6" id="KW-0378">Hydrolase</keyword>
<keyword evidence="4" id="KW-0547">Nucleotide-binding</keyword>
<dbReference type="AlphaFoldDB" id="A0A7J6LER3"/>
<dbReference type="Gene3D" id="3.30.420.40">
    <property type="match status" value="1"/>
</dbReference>
<dbReference type="GO" id="GO:0017110">
    <property type="term" value="F:nucleoside diphosphate phosphatase activity"/>
    <property type="evidence" value="ECO:0007669"/>
    <property type="project" value="TreeGrafter"/>
</dbReference>
<dbReference type="Proteomes" id="UP000570595">
    <property type="component" value="Unassembled WGS sequence"/>
</dbReference>
<comment type="caution">
    <text evidence="6">The sequence shown here is derived from an EMBL/GenBank/DDBJ whole genome shotgun (WGS) entry which is preliminary data.</text>
</comment>
<sequence length="591" mass="64576">MYDEHHRQEPSHGIDVTVKRRLELSSMKAEEENVIDDFTPRDASWAVRNEPAFHPGLLAMNPISVTVSSMRTKSWKLLRSCREQAVRVALFALFTLLLVGVLVNFGSGRLVSRGSGSLEQPIFKVVLDAGSTGTRIHVFKFRRRDGDITLERTADPEMTFFRKVDGGLSAYKENPEGAREGLEWLLKEASIGVPEAVGCQAMLLATAGLRLIPLEAAEELLQVSRRVIRESPFTLVRDVDVAVLDGSEEGLYMWRSVDFIYGAHSSALTSKPSAVVDLGGGSVQLAYRTLKGSQVTPSDRNKFTDYLRPTYPIGAAASSTSSEKRMKDYFLASAASIRPQSMADGPLYVHSWLGYGLEAARQRVLQENTNGSSRGNTSASHLKLNTIRAITVAAQRWGRCGGVVMLDPSHLEGTSPCLIPSDDLPRYYDYAGVRLSLHPDPLPSSSRYQRCLATVRAALDLDQDCGATQASECAFNGAWRGPLDPSSYTFRVFSYVFDVARSNGLVPTGAHEVVVTVAEFRDVARVRCAETVGGGSLPWACLDAVYVTSLLSDAFGIPDTQPTVVAERLSYDKGGLLYAAWPLGAALERLE</sequence>
<dbReference type="OrthoDB" id="6372431at2759"/>
<reference evidence="8 9" key="1">
    <citation type="submission" date="2020-04" db="EMBL/GenBank/DDBJ databases">
        <title>Perkinsus olseni comparative genomics.</title>
        <authorList>
            <person name="Bogema D.R."/>
        </authorList>
    </citation>
    <scope>NUCLEOTIDE SEQUENCE [LARGE SCALE GENOMIC DNA]</scope>
    <source>
        <strain evidence="6">ATCC PRA-179</strain>
        <strain evidence="7">ATCC PRA-31</strain>
    </source>
</reference>
<keyword evidence="5" id="KW-0472">Membrane</keyword>
<comment type="similarity">
    <text evidence="1">Belongs to the GDA1/CD39 NTPase family.</text>
</comment>
<dbReference type="PANTHER" id="PTHR11782">
    <property type="entry name" value="ADENOSINE/GUANOSINE DIPHOSPHATASE"/>
    <property type="match status" value="1"/>
</dbReference>
<dbReference type="GO" id="GO:0005524">
    <property type="term" value="F:ATP binding"/>
    <property type="evidence" value="ECO:0007669"/>
    <property type="project" value="UniProtKB-KW"/>
</dbReference>
<protein>
    <submittedName>
        <fullName evidence="6">Ectonucleoside triphosphate diphosphohydrolase</fullName>
    </submittedName>
</protein>
<accession>A0A7J6LER3</accession>
<dbReference type="EMBL" id="JABANN010000346">
    <property type="protein sequence ID" value="KAF4661608.1"/>
    <property type="molecule type" value="Genomic_DNA"/>
</dbReference>
<evidence type="ECO:0000313" key="7">
    <source>
        <dbReference type="EMBL" id="KAF4661608.1"/>
    </source>
</evidence>
<dbReference type="GO" id="GO:0016020">
    <property type="term" value="C:membrane"/>
    <property type="evidence" value="ECO:0007669"/>
    <property type="project" value="TreeGrafter"/>
</dbReference>
<dbReference type="EMBL" id="JABAHT010000340">
    <property type="protein sequence ID" value="KAF4657729.1"/>
    <property type="molecule type" value="Genomic_DNA"/>
</dbReference>
<proteinExistence type="inferred from homology"/>
<gene>
    <name evidence="6" type="primary">ENTPD6_1</name>
    <name evidence="7" type="ORF">FOL46_005662</name>
    <name evidence="6" type="ORF">FOZ61_006112</name>
</gene>
<feature type="transmembrane region" description="Helical" evidence="5">
    <location>
        <begin position="85"/>
        <end position="105"/>
    </location>
</feature>
<keyword evidence="5" id="KW-0812">Transmembrane</keyword>
<dbReference type="Proteomes" id="UP000572268">
    <property type="component" value="Unassembled WGS sequence"/>
</dbReference>
<keyword evidence="5" id="KW-1133">Transmembrane helix</keyword>
<dbReference type="GO" id="GO:0009134">
    <property type="term" value="P:nucleoside diphosphate catabolic process"/>
    <property type="evidence" value="ECO:0007669"/>
    <property type="project" value="TreeGrafter"/>
</dbReference>
<evidence type="ECO:0000313" key="9">
    <source>
        <dbReference type="Proteomes" id="UP000572268"/>
    </source>
</evidence>
<keyword evidence="4" id="KW-0067">ATP-binding</keyword>
<evidence type="ECO:0000256" key="4">
    <source>
        <dbReference type="PIRSR" id="PIRSR600407-2"/>
    </source>
</evidence>
<evidence type="ECO:0000313" key="8">
    <source>
        <dbReference type="Proteomes" id="UP000570595"/>
    </source>
</evidence>
<organism evidence="6 8">
    <name type="scientific">Perkinsus olseni</name>
    <name type="common">Perkinsus atlanticus</name>
    <dbReference type="NCBI Taxonomy" id="32597"/>
    <lineage>
        <taxon>Eukaryota</taxon>
        <taxon>Sar</taxon>
        <taxon>Alveolata</taxon>
        <taxon>Perkinsozoa</taxon>
        <taxon>Perkinsea</taxon>
        <taxon>Perkinsida</taxon>
        <taxon>Perkinsidae</taxon>
        <taxon>Perkinsus</taxon>
    </lineage>
</organism>
<name>A0A7J6LER3_PEROL</name>
<dbReference type="Pfam" id="PF01150">
    <property type="entry name" value="GDA1_CD39"/>
    <property type="match status" value="2"/>
</dbReference>
<evidence type="ECO:0000256" key="2">
    <source>
        <dbReference type="ARBA" id="ARBA00022801"/>
    </source>
</evidence>
<feature type="binding site" evidence="4">
    <location>
        <begin position="280"/>
        <end position="284"/>
    </location>
    <ligand>
        <name>ATP</name>
        <dbReference type="ChEBI" id="CHEBI:30616"/>
    </ligand>
</feature>
<dbReference type="Gene3D" id="3.30.420.150">
    <property type="entry name" value="Exopolyphosphatase. Domain 2"/>
    <property type="match status" value="1"/>
</dbReference>
<dbReference type="PANTHER" id="PTHR11782:SF83">
    <property type="entry name" value="GUANOSINE-DIPHOSPHATASE"/>
    <property type="match status" value="1"/>
</dbReference>
<evidence type="ECO:0000313" key="6">
    <source>
        <dbReference type="EMBL" id="KAF4657729.1"/>
    </source>
</evidence>
<evidence type="ECO:0000256" key="3">
    <source>
        <dbReference type="PIRSR" id="PIRSR600407-1"/>
    </source>
</evidence>
<evidence type="ECO:0000256" key="1">
    <source>
        <dbReference type="ARBA" id="ARBA00009283"/>
    </source>
</evidence>
<evidence type="ECO:0000256" key="5">
    <source>
        <dbReference type="SAM" id="Phobius"/>
    </source>
</evidence>